<keyword evidence="12" id="KW-0443">Lipid metabolism</keyword>
<keyword evidence="8" id="KW-0276">Fatty acid metabolism</keyword>
<evidence type="ECO:0000256" key="8">
    <source>
        <dbReference type="ARBA" id="ARBA00022832"/>
    </source>
</evidence>
<dbReference type="VEuPathDB" id="FungiDB:PV09_02902"/>
<feature type="transmembrane region" description="Helical" evidence="17">
    <location>
        <begin position="92"/>
        <end position="111"/>
    </location>
</feature>
<dbReference type="EMBL" id="KN847535">
    <property type="protein sequence ID" value="KIW06460.1"/>
    <property type="molecule type" value="Genomic_DNA"/>
</dbReference>
<protein>
    <recommendedName>
        <fullName evidence="4">very-long-chain enoyl-CoA reductase</fullName>
        <ecNumber evidence="4">1.3.1.93</ecNumber>
    </recommendedName>
</protein>
<evidence type="ECO:0000256" key="5">
    <source>
        <dbReference type="ARBA" id="ARBA00022516"/>
    </source>
</evidence>
<sequence>MATKELILTVKPRGKPIKRLPKEASLPPLRSTSDLYSQIGQKTGYSVHRLRITKEDGTLVPYSDDTTLSGVGLTDSSTIIVKDLGPQLSWRLVFIVEYLGPLFIHPAIFYLRPYIYPVPSLTPSEIPEPSQLQQLSMALCVVHFIKRELETIFVHRFSAATMPLFNIFKNSGHYWLLAGANIAYWTYSPNSVAQQHAKLDLTQDPLTAVGLVMFTVGELFNLYTHIVLSNLRPKGTTTRGIPKGFSFGIVTCPNYMWEVVSWTGIWIVTRSWSTFFFLVVAAAQMAAWAMKKERRYRKEFGDKYKKKRFVMLPGVV</sequence>
<keyword evidence="6 17" id="KW-0812">Transmembrane</keyword>
<keyword evidence="10 17" id="KW-1133">Transmembrane helix</keyword>
<keyword evidence="5" id="KW-0444">Lipid biosynthesis</keyword>
<evidence type="ECO:0000256" key="9">
    <source>
        <dbReference type="ARBA" id="ARBA00022857"/>
    </source>
</evidence>
<dbReference type="InterPro" id="IPR001104">
    <property type="entry name" value="3-oxo-5_a-steroid_4-DH_C"/>
</dbReference>
<feature type="transmembrane region" description="Helical" evidence="17">
    <location>
        <begin position="206"/>
        <end position="224"/>
    </location>
</feature>
<evidence type="ECO:0000256" key="12">
    <source>
        <dbReference type="ARBA" id="ARBA00023098"/>
    </source>
</evidence>
<evidence type="ECO:0000256" key="6">
    <source>
        <dbReference type="ARBA" id="ARBA00022692"/>
    </source>
</evidence>
<evidence type="ECO:0000256" key="11">
    <source>
        <dbReference type="ARBA" id="ARBA00023002"/>
    </source>
</evidence>
<dbReference type="PROSITE" id="PS50244">
    <property type="entry name" value="S5A_REDUCTASE"/>
    <property type="match status" value="1"/>
</dbReference>
<dbReference type="SUPFAM" id="SSF54236">
    <property type="entry name" value="Ubiquitin-like"/>
    <property type="match status" value="1"/>
</dbReference>
<dbReference type="Gene3D" id="1.20.120.1630">
    <property type="match status" value="1"/>
</dbReference>
<evidence type="ECO:0000256" key="1">
    <source>
        <dbReference type="ARBA" id="ARBA00004477"/>
    </source>
</evidence>
<evidence type="ECO:0000313" key="20">
    <source>
        <dbReference type="Proteomes" id="UP000053259"/>
    </source>
</evidence>
<dbReference type="PANTHER" id="PTHR10556">
    <property type="entry name" value="3-OXO-5-ALPHA-STEROID 4-DEHYDROGENASE"/>
    <property type="match status" value="1"/>
</dbReference>
<name>A0A0D2AIU1_9PEZI</name>
<dbReference type="InterPro" id="IPR039357">
    <property type="entry name" value="SRD5A/TECR"/>
</dbReference>
<dbReference type="InterPro" id="IPR029071">
    <property type="entry name" value="Ubiquitin-like_domsf"/>
</dbReference>
<reference evidence="19 20" key="1">
    <citation type="submission" date="2015-01" db="EMBL/GenBank/DDBJ databases">
        <title>The Genome Sequence of Ochroconis gallopava CBS43764.</title>
        <authorList>
            <consortium name="The Broad Institute Genomics Platform"/>
            <person name="Cuomo C."/>
            <person name="de Hoog S."/>
            <person name="Gorbushina A."/>
            <person name="Stielow B."/>
            <person name="Teixiera M."/>
            <person name="Abouelleil A."/>
            <person name="Chapman S.B."/>
            <person name="Priest M."/>
            <person name="Young S.K."/>
            <person name="Wortman J."/>
            <person name="Nusbaum C."/>
            <person name="Birren B."/>
        </authorList>
    </citation>
    <scope>NUCLEOTIDE SEQUENCE [LARGE SCALE GENOMIC DNA]</scope>
    <source>
        <strain evidence="19 20">CBS 43764</strain>
    </source>
</reference>
<dbReference type="RefSeq" id="XP_016216329.1">
    <property type="nucleotide sequence ID" value="XM_016356023.1"/>
</dbReference>
<evidence type="ECO:0000256" key="15">
    <source>
        <dbReference type="ARBA" id="ARBA00051495"/>
    </source>
</evidence>
<proteinExistence type="inferred from homology"/>
<comment type="subcellular location">
    <subcellularLocation>
        <location evidence="1">Endoplasmic reticulum membrane</location>
        <topology evidence="1">Multi-pass membrane protein</topology>
    </subcellularLocation>
</comment>
<organism evidence="19 20">
    <name type="scientific">Verruconis gallopava</name>
    <dbReference type="NCBI Taxonomy" id="253628"/>
    <lineage>
        <taxon>Eukaryota</taxon>
        <taxon>Fungi</taxon>
        <taxon>Dikarya</taxon>
        <taxon>Ascomycota</taxon>
        <taxon>Pezizomycotina</taxon>
        <taxon>Dothideomycetes</taxon>
        <taxon>Pleosporomycetidae</taxon>
        <taxon>Venturiales</taxon>
        <taxon>Sympoventuriaceae</taxon>
        <taxon>Verruconis</taxon>
    </lineage>
</organism>
<evidence type="ECO:0000256" key="3">
    <source>
        <dbReference type="ARBA" id="ARBA00007742"/>
    </source>
</evidence>
<keyword evidence="14" id="KW-0275">Fatty acid biosynthesis</keyword>
<dbReference type="STRING" id="253628.A0A0D2AIU1"/>
<dbReference type="FunFam" id="1.20.120.1630:FF:000010">
    <property type="entry name" value="Steroid alpha reductase family protein"/>
    <property type="match status" value="1"/>
</dbReference>
<evidence type="ECO:0000256" key="16">
    <source>
        <dbReference type="ARBA" id="ARBA00058640"/>
    </source>
</evidence>
<dbReference type="OrthoDB" id="540503at2759"/>
<gene>
    <name evidence="19" type="ORF">PV09_02902</name>
</gene>
<evidence type="ECO:0000313" key="19">
    <source>
        <dbReference type="EMBL" id="KIW06460.1"/>
    </source>
</evidence>
<evidence type="ECO:0000256" key="13">
    <source>
        <dbReference type="ARBA" id="ARBA00023136"/>
    </source>
</evidence>
<comment type="catalytic activity">
    <reaction evidence="15">
        <text>a very-long-chain 2,3-saturated fatty acyl-CoA + NADP(+) = a very-long-chain (2E)-enoyl-CoA + NADPH + H(+)</text>
        <dbReference type="Rhea" id="RHEA:14473"/>
        <dbReference type="ChEBI" id="CHEBI:15378"/>
        <dbReference type="ChEBI" id="CHEBI:57783"/>
        <dbReference type="ChEBI" id="CHEBI:58349"/>
        <dbReference type="ChEBI" id="CHEBI:83724"/>
        <dbReference type="ChEBI" id="CHEBI:83728"/>
        <dbReference type="EC" id="1.3.1.93"/>
    </reaction>
</comment>
<comment type="pathway">
    <text evidence="2">Lipid metabolism; fatty acid biosynthesis.</text>
</comment>
<dbReference type="HOGENOM" id="CLU_059260_0_1_1"/>
<dbReference type="EC" id="1.3.1.93" evidence="4"/>
<keyword evidence="13 17" id="KW-0472">Membrane</keyword>
<comment type="similarity">
    <text evidence="3">Belongs to the steroid 5-alpha reductase family.</text>
</comment>
<comment type="function">
    <text evidence="16">Catalyzes the last of the four reactions of the long-chain fatty acids elongation cycle. This endoplasmic reticulum-bound enzymatic process, allows the addition of 2 carbons to the chain of long- and very long-chain fatty acids/VLCFAs per cycle. This enzyme reduces the trans-2,3-enoyl-CoA fatty acid intermediate to an acyl-CoA that can be further elongated by entering a new cycle of elongation. Thereby, it participates in the production of VLCFAs of different chain lengths that are involved in multiple biological processes as precursors of membrane lipids and lipid mediators.</text>
</comment>
<dbReference type="PANTHER" id="PTHR10556:SF28">
    <property type="entry name" value="VERY-LONG-CHAIN ENOYL-COA REDUCTASE"/>
    <property type="match status" value="1"/>
</dbReference>
<keyword evidence="20" id="KW-1185">Reference proteome</keyword>
<dbReference type="GO" id="GO:0102758">
    <property type="term" value="F:very-long-chain enoyl-CoA reductase activity"/>
    <property type="evidence" value="ECO:0007669"/>
    <property type="project" value="UniProtKB-EC"/>
</dbReference>
<evidence type="ECO:0000256" key="7">
    <source>
        <dbReference type="ARBA" id="ARBA00022824"/>
    </source>
</evidence>
<dbReference type="GeneID" id="27310875"/>
<keyword evidence="7" id="KW-0256">Endoplasmic reticulum</keyword>
<feature type="transmembrane region" description="Helical" evidence="17">
    <location>
        <begin position="272"/>
        <end position="290"/>
    </location>
</feature>
<evidence type="ECO:0000256" key="2">
    <source>
        <dbReference type="ARBA" id="ARBA00005194"/>
    </source>
</evidence>
<keyword evidence="9" id="KW-0521">NADP</keyword>
<dbReference type="AlphaFoldDB" id="A0A0D2AIU1"/>
<feature type="domain" description="3-oxo-5-alpha-steroid 4-dehydrogenase C-terminal" evidence="18">
    <location>
        <begin position="161"/>
        <end position="315"/>
    </location>
</feature>
<dbReference type="FunCoup" id="A0A0D2AIU1">
    <property type="interactions" value="401"/>
</dbReference>
<dbReference type="GO" id="GO:0042761">
    <property type="term" value="P:very long-chain fatty acid biosynthetic process"/>
    <property type="evidence" value="ECO:0007669"/>
    <property type="project" value="TreeGrafter"/>
</dbReference>
<dbReference type="InParanoid" id="A0A0D2AIU1"/>
<evidence type="ECO:0000256" key="4">
    <source>
        <dbReference type="ARBA" id="ARBA00012530"/>
    </source>
</evidence>
<keyword evidence="11" id="KW-0560">Oxidoreductase</keyword>
<accession>A0A0D2AIU1</accession>
<evidence type="ECO:0000256" key="14">
    <source>
        <dbReference type="ARBA" id="ARBA00023160"/>
    </source>
</evidence>
<dbReference type="GO" id="GO:0005789">
    <property type="term" value="C:endoplasmic reticulum membrane"/>
    <property type="evidence" value="ECO:0007669"/>
    <property type="project" value="UniProtKB-SubCell"/>
</dbReference>
<dbReference type="Proteomes" id="UP000053259">
    <property type="component" value="Unassembled WGS sequence"/>
</dbReference>
<evidence type="ECO:0000256" key="17">
    <source>
        <dbReference type="SAM" id="Phobius"/>
    </source>
</evidence>
<evidence type="ECO:0000256" key="10">
    <source>
        <dbReference type="ARBA" id="ARBA00022989"/>
    </source>
</evidence>
<evidence type="ECO:0000259" key="18">
    <source>
        <dbReference type="Pfam" id="PF02544"/>
    </source>
</evidence>
<dbReference type="Pfam" id="PF02544">
    <property type="entry name" value="Steroid_dh"/>
    <property type="match status" value="1"/>
</dbReference>